<keyword evidence="1" id="KW-1133">Transmembrane helix</keyword>
<feature type="transmembrane region" description="Helical" evidence="1">
    <location>
        <begin position="112"/>
        <end position="134"/>
    </location>
</feature>
<feature type="transmembrane region" description="Helical" evidence="1">
    <location>
        <begin position="177"/>
        <end position="196"/>
    </location>
</feature>
<dbReference type="Proteomes" id="UP000230233">
    <property type="component" value="Chromosome V"/>
</dbReference>
<reference evidence="3" key="1">
    <citation type="submission" date="2017-10" db="EMBL/GenBank/DDBJ databases">
        <title>Rapid genome shrinkage in a self-fertile nematode reveals novel sperm competition proteins.</title>
        <authorList>
            <person name="Yin D."/>
            <person name="Schwarz E.M."/>
            <person name="Thomas C.G."/>
            <person name="Felde R.L."/>
            <person name="Korf I.F."/>
            <person name="Cutter A.D."/>
            <person name="Schartner C.M."/>
            <person name="Ralston E.J."/>
            <person name="Meyer B.J."/>
            <person name="Haag E.S."/>
        </authorList>
    </citation>
    <scope>NUCLEOTIDE SEQUENCE [LARGE SCALE GENOMIC DNA]</scope>
    <source>
        <strain evidence="3">JU1422</strain>
    </source>
</reference>
<protein>
    <submittedName>
        <fullName evidence="2">Uncharacterized protein</fullName>
    </submittedName>
</protein>
<keyword evidence="1" id="KW-0472">Membrane</keyword>
<keyword evidence="3" id="KW-1185">Reference proteome</keyword>
<dbReference type="AlphaFoldDB" id="A0A2G5T5L7"/>
<feature type="transmembrane region" description="Helical" evidence="1">
    <location>
        <begin position="32"/>
        <end position="52"/>
    </location>
</feature>
<feature type="transmembrane region" description="Helical" evidence="1">
    <location>
        <begin position="146"/>
        <end position="165"/>
    </location>
</feature>
<dbReference type="OrthoDB" id="10294969at2759"/>
<evidence type="ECO:0000313" key="3">
    <source>
        <dbReference type="Proteomes" id="UP000230233"/>
    </source>
</evidence>
<evidence type="ECO:0000256" key="1">
    <source>
        <dbReference type="SAM" id="Phobius"/>
    </source>
</evidence>
<accession>A0A2G5T5L7</accession>
<organism evidence="2 3">
    <name type="scientific">Caenorhabditis nigoni</name>
    <dbReference type="NCBI Taxonomy" id="1611254"/>
    <lineage>
        <taxon>Eukaryota</taxon>
        <taxon>Metazoa</taxon>
        <taxon>Ecdysozoa</taxon>
        <taxon>Nematoda</taxon>
        <taxon>Chromadorea</taxon>
        <taxon>Rhabditida</taxon>
        <taxon>Rhabditina</taxon>
        <taxon>Rhabditomorpha</taxon>
        <taxon>Rhabditoidea</taxon>
        <taxon>Rhabditidae</taxon>
        <taxon>Peloderinae</taxon>
        <taxon>Caenorhabditis</taxon>
    </lineage>
</organism>
<feature type="transmembrane region" description="Helical" evidence="1">
    <location>
        <begin position="73"/>
        <end position="92"/>
    </location>
</feature>
<sequence>MSTESYYPSYIWAGALLAYPPLTFFMDANEKFGLFYAFFLLVFQTFCAFKHISSTVEQEKNGPKLTRKQRIKLLKAELITLLTCLMLQHGVASQISEFSRRYPGHYSEHPFYWPYICLLFGLGVSSVILTVFLAEHSISLFHPSDFLDSYEIIICVIYILIITGHEKNITERMYFVFYYHIIKGILIVFLDPSGFVDTCNETEKVIIKTWTGRKYRGHPTPSSWPILFIFEFKHLEECVEGKMWEKSKRHFFLGVQIMWMKRCRRNPEVFGLA</sequence>
<evidence type="ECO:0000313" key="2">
    <source>
        <dbReference type="EMBL" id="PIC22489.1"/>
    </source>
</evidence>
<gene>
    <name evidence="2" type="primary">Cnig_chr_V.g16524</name>
    <name evidence="2" type="ORF">B9Z55_016524</name>
</gene>
<name>A0A2G5T5L7_9PELO</name>
<dbReference type="EMBL" id="PDUG01000005">
    <property type="protein sequence ID" value="PIC22489.1"/>
    <property type="molecule type" value="Genomic_DNA"/>
</dbReference>
<comment type="caution">
    <text evidence="2">The sequence shown here is derived from an EMBL/GenBank/DDBJ whole genome shotgun (WGS) entry which is preliminary data.</text>
</comment>
<keyword evidence="1" id="KW-0812">Transmembrane</keyword>
<proteinExistence type="predicted"/>